<dbReference type="PROSITE" id="PS50103">
    <property type="entry name" value="ZF_C3H1"/>
    <property type="match status" value="2"/>
</dbReference>
<feature type="zinc finger region" description="C3H1-type" evidence="4">
    <location>
        <begin position="238"/>
        <end position="266"/>
    </location>
</feature>
<gene>
    <name evidence="7" type="ORF">D915_003685</name>
</gene>
<feature type="region of interest" description="Disordered" evidence="5">
    <location>
        <begin position="379"/>
        <end position="411"/>
    </location>
</feature>
<dbReference type="SMART" id="SM00356">
    <property type="entry name" value="ZnF_C3H1"/>
    <property type="match status" value="4"/>
</dbReference>
<evidence type="ECO:0000256" key="5">
    <source>
        <dbReference type="SAM" id="MobiDB-lite"/>
    </source>
</evidence>
<sequence length="482" mass="54246">MGDFFANPYQWVSKRVVPRPPKGFTQFQFRRYNSKARNVPHVSSSNSGYGSSLPVKPSGPTFAATNEQHPNLASYFTLDKRASTQSSHSDLLHLVNKSASKYKYVRTPPLGNLIGQFSACLPIVGRATEVAVSPNRSLYKYKKDQDHPVIQAPHHRPPVTNKSPKSVGRRRSFRSRYKLVHQSVNINNRIVKNSKAAEGEKLKVVTRYAIRTVSPEAAYCRRSRLTDQKTYQSILLKYRRRPLCIYFIRTGKCSSGSSCHYVHDPAYVRICPKYLNHSCALGENVCPLAHVLDPCRLPLCEFHETTGCHRDPCPYLHTAYPPNTPACPEFLKGRCPRGRSCSKKHVWKTKTTTTHRKSIRLGKTTNSLIKKMNIQSIRKTKTAEDQQKCQQETSLDPLVGESTDPTSDVPEGSLLISVRNSELFLRISSTVQAAEVRSCISSGVHILVINSNRINPSVLAIIVLLVLFLKPCLMSQMWDSQV</sequence>
<evidence type="ECO:0000256" key="4">
    <source>
        <dbReference type="PROSITE-ProRule" id="PRU00723"/>
    </source>
</evidence>
<reference evidence="7" key="1">
    <citation type="submission" date="2019-03" db="EMBL/GenBank/DDBJ databases">
        <title>Improved annotation for the trematode Fasciola hepatica.</title>
        <authorList>
            <person name="Choi Y.-J."/>
            <person name="Martin J."/>
            <person name="Mitreva M."/>
        </authorList>
    </citation>
    <scope>NUCLEOTIDE SEQUENCE [LARGE SCALE GENOMIC DNA]</scope>
</reference>
<keyword evidence="8" id="KW-1185">Reference proteome</keyword>
<evidence type="ECO:0000256" key="2">
    <source>
        <dbReference type="ARBA" id="ARBA00022771"/>
    </source>
</evidence>
<feature type="region of interest" description="Disordered" evidence="5">
    <location>
        <begin position="149"/>
        <end position="172"/>
    </location>
</feature>
<organism evidence="7 8">
    <name type="scientific">Fasciola hepatica</name>
    <name type="common">Liver fluke</name>
    <dbReference type="NCBI Taxonomy" id="6192"/>
    <lineage>
        <taxon>Eukaryota</taxon>
        <taxon>Metazoa</taxon>
        <taxon>Spiralia</taxon>
        <taxon>Lophotrochozoa</taxon>
        <taxon>Platyhelminthes</taxon>
        <taxon>Trematoda</taxon>
        <taxon>Digenea</taxon>
        <taxon>Plagiorchiida</taxon>
        <taxon>Echinostomata</taxon>
        <taxon>Echinostomatoidea</taxon>
        <taxon>Fasciolidae</taxon>
        <taxon>Fasciola</taxon>
    </lineage>
</organism>
<dbReference type="EMBL" id="JXXN02001148">
    <property type="protein sequence ID" value="THD25426.1"/>
    <property type="molecule type" value="Genomic_DNA"/>
</dbReference>
<dbReference type="GO" id="GO:0005634">
    <property type="term" value="C:nucleus"/>
    <property type="evidence" value="ECO:0007669"/>
    <property type="project" value="TreeGrafter"/>
</dbReference>
<evidence type="ECO:0000256" key="3">
    <source>
        <dbReference type="ARBA" id="ARBA00022833"/>
    </source>
</evidence>
<keyword evidence="3 4" id="KW-0862">Zinc</keyword>
<proteinExistence type="predicted"/>
<evidence type="ECO:0000259" key="6">
    <source>
        <dbReference type="PROSITE" id="PS50103"/>
    </source>
</evidence>
<protein>
    <submittedName>
        <fullName evidence="7">Zinc finger CCCH domain-containing protein 3</fullName>
    </submittedName>
</protein>
<evidence type="ECO:0000313" key="7">
    <source>
        <dbReference type="EMBL" id="THD25426.1"/>
    </source>
</evidence>
<evidence type="ECO:0000256" key="1">
    <source>
        <dbReference type="ARBA" id="ARBA00022723"/>
    </source>
</evidence>
<keyword evidence="1 4" id="KW-0479">Metal-binding</keyword>
<comment type="caution">
    <text evidence="7">The sequence shown here is derived from an EMBL/GenBank/DDBJ whole genome shotgun (WGS) entry which is preliminary data.</text>
</comment>
<dbReference type="SUPFAM" id="SSF90229">
    <property type="entry name" value="CCCH zinc finger"/>
    <property type="match status" value="1"/>
</dbReference>
<feature type="domain" description="C3H1-type" evidence="6">
    <location>
        <begin position="321"/>
        <end position="348"/>
    </location>
</feature>
<dbReference type="PANTHER" id="PTHR46156">
    <property type="entry name" value="CCCH ZINGC FINGER"/>
    <property type="match status" value="1"/>
</dbReference>
<dbReference type="InterPro" id="IPR000571">
    <property type="entry name" value="Znf_CCCH"/>
</dbReference>
<evidence type="ECO:0000313" key="8">
    <source>
        <dbReference type="Proteomes" id="UP000230066"/>
    </source>
</evidence>
<dbReference type="Pfam" id="PF00642">
    <property type="entry name" value="zf-CCCH"/>
    <property type="match status" value="1"/>
</dbReference>
<dbReference type="AlphaFoldDB" id="A0A4E0RD77"/>
<dbReference type="Gene3D" id="4.10.1000.10">
    <property type="entry name" value="Zinc finger, CCCH-type"/>
    <property type="match status" value="1"/>
</dbReference>
<accession>A0A4E0RD77</accession>
<dbReference type="Proteomes" id="UP000230066">
    <property type="component" value="Unassembled WGS sequence"/>
</dbReference>
<keyword evidence="2 4" id="KW-0863">Zinc-finger</keyword>
<name>A0A4E0RD77_FASHE</name>
<feature type="zinc finger region" description="C3H1-type" evidence="4">
    <location>
        <begin position="321"/>
        <end position="348"/>
    </location>
</feature>
<feature type="domain" description="C3H1-type" evidence="6">
    <location>
        <begin position="238"/>
        <end position="266"/>
    </location>
</feature>
<dbReference type="InterPro" id="IPR036855">
    <property type="entry name" value="Znf_CCCH_sf"/>
</dbReference>
<dbReference type="PANTHER" id="PTHR46156:SF1">
    <property type="entry name" value="ZINC FINGER CCCH DOMAIN-CONTAINING PROTEIN 3"/>
    <property type="match status" value="1"/>
</dbReference>
<dbReference type="GO" id="GO:0008270">
    <property type="term" value="F:zinc ion binding"/>
    <property type="evidence" value="ECO:0007669"/>
    <property type="project" value="UniProtKB-KW"/>
</dbReference>